<dbReference type="KEGG" id="cvn:111112300"/>
<dbReference type="InterPro" id="IPR029021">
    <property type="entry name" value="Prot-tyrosine_phosphatase-like"/>
</dbReference>
<gene>
    <name evidence="6" type="primary">LOC111112300</name>
</gene>
<dbReference type="Gene3D" id="2.60.120.260">
    <property type="entry name" value="Galactose-binding domain-like"/>
    <property type="match status" value="1"/>
</dbReference>
<reference evidence="6" key="1">
    <citation type="submission" date="2025-08" db="UniProtKB">
        <authorList>
            <consortium name="RefSeq"/>
        </authorList>
    </citation>
    <scope>IDENTIFICATION</scope>
    <source>
        <tissue evidence="6">Whole sample</tissue>
    </source>
</reference>
<dbReference type="InterPro" id="IPR008979">
    <property type="entry name" value="Galactose-bd-like_sf"/>
</dbReference>
<dbReference type="PANTHER" id="PTHR19134:SF449">
    <property type="entry name" value="TYROSINE-PROTEIN PHOSPHATASE 1"/>
    <property type="match status" value="1"/>
</dbReference>
<proteinExistence type="predicted"/>
<evidence type="ECO:0000256" key="1">
    <source>
        <dbReference type="SAM" id="MobiDB-lite"/>
    </source>
</evidence>
<dbReference type="GeneID" id="111112300"/>
<organism evidence="5 6">
    <name type="scientific">Crassostrea virginica</name>
    <name type="common">Eastern oyster</name>
    <dbReference type="NCBI Taxonomy" id="6565"/>
    <lineage>
        <taxon>Eukaryota</taxon>
        <taxon>Metazoa</taxon>
        <taxon>Spiralia</taxon>
        <taxon>Lophotrochozoa</taxon>
        <taxon>Mollusca</taxon>
        <taxon>Bivalvia</taxon>
        <taxon>Autobranchia</taxon>
        <taxon>Pteriomorphia</taxon>
        <taxon>Ostreida</taxon>
        <taxon>Ostreoidea</taxon>
        <taxon>Ostreidae</taxon>
        <taxon>Crassostrea</taxon>
    </lineage>
</organism>
<evidence type="ECO:0000313" key="5">
    <source>
        <dbReference type="Proteomes" id="UP000694844"/>
    </source>
</evidence>
<keyword evidence="5" id="KW-1185">Reference proteome</keyword>
<dbReference type="InterPro" id="IPR050348">
    <property type="entry name" value="Protein-Tyr_Phosphatase"/>
</dbReference>
<sequence length="998" mass="111931">MNRIVILLQLYVLRPALSYDNLVIPGTTPATLSTTYQDYVASRSVDGRPELLNLIADRSCSHSDVNQVSAWLRVDLGRVYSVYQVLTWYRNDRGVLSTTRFRGYSLRVSNDTIFPSDVCFQHDGISDIPISTVNNPTVNFCPRTTRYVWYFNNRAQPGDASQVFLEICEVQITGCEVNHYGENCTFCGIGCETCHITFGCTSCLPGHVIPPSCECPVGRYGVGCSDTCSPACSNSVCDIESGECRDGCVSGYLGVFCNQTCPLGFFGTGCELSCSGNCRDNIPCNHTDGSCDRGCANDWRGPRCNQFAPSPTGAAPGGAVAGPVAGLLVAVIVLAVAAVLTIKFRKKTTPEYRDFVIQRSLKIKRSGTNSSAHLVEGSAGEKSSRGSHYSDRSSNTPRDSYFLTSKEIGVNSISIALKAKSRDSYRIFLDEFKSIPYGEESHIPCSVAKEPRNKSRNRFRTTFPYDHSRVILKSDENDYINANYIQDCSGERKYIASQGPKPNTVADHWLMVWQENVRVIAMLTNLTEGSKKKCEQYWPDFKQEVTYGDITVLLQQENKYAYYVTRQLKLRHKSEAESRLVTQMHYTHWPDHGVPDPVQLMVFYRHVARIKDKHRDNLMLVHCSAGIGRTGTFLALDALYRHGLTQGSFNPAQYVATMRKDRMNMIQNVDQYVVLHFALNESFKGTEGIRRRSVFVQEQSQAKDQAVAARLAQEFNGLLSIKTPYIEADKSAGLSHTALNYTQSVLPVDKYRAVLTSYVAGRTEYYNAVFLPSFYEDKALIAAQYPLEEQAEDFLRLLIDYESNFLISINPLKDILSTRKWLPAESPVTLQTYTLTRTKMEDITPAVRRSDIEIKYDETETHRVHIYELTTWKLNDAVPRDLQMIADVIGHVTKSTEKSESDSPITIISKDGAAGCGVFCAVYNALQQLQQDEEVDLVTIVRQLQIRRPEMIATLEEYVACHQIIAMALDKDYSDSNFAEADNTAVDLYSNVETVYSN</sequence>
<evidence type="ECO:0000256" key="2">
    <source>
        <dbReference type="SAM" id="SignalP"/>
    </source>
</evidence>
<dbReference type="InterPro" id="IPR003595">
    <property type="entry name" value="Tyr_Pase_cat"/>
</dbReference>
<evidence type="ECO:0000259" key="4">
    <source>
        <dbReference type="PROSITE" id="PS50056"/>
    </source>
</evidence>
<dbReference type="PROSITE" id="PS50056">
    <property type="entry name" value="TYR_PHOSPHATASE_2"/>
    <property type="match status" value="2"/>
</dbReference>
<dbReference type="InterPro" id="IPR000242">
    <property type="entry name" value="PTP_cat"/>
</dbReference>
<evidence type="ECO:0000313" key="6">
    <source>
        <dbReference type="RefSeq" id="XP_022305423.1"/>
    </source>
</evidence>
<dbReference type="SMART" id="SM00404">
    <property type="entry name" value="PTPc_motif"/>
    <property type="match status" value="2"/>
</dbReference>
<dbReference type="SUPFAM" id="SSF52799">
    <property type="entry name" value="(Phosphotyrosine protein) phosphatases II"/>
    <property type="match status" value="2"/>
</dbReference>
<protein>
    <submittedName>
        <fullName evidence="6">Receptor-type tyrosine-protein phosphatase epsilon-like</fullName>
    </submittedName>
</protein>
<dbReference type="PRINTS" id="PR00700">
    <property type="entry name" value="PRTYPHPHTASE"/>
</dbReference>
<feature type="domain" description="Tyrosine-protein phosphatase" evidence="3">
    <location>
        <begin position="711"/>
        <end position="968"/>
    </location>
</feature>
<dbReference type="Gene3D" id="2.170.300.10">
    <property type="entry name" value="Tie2 ligand-binding domain superfamily"/>
    <property type="match status" value="1"/>
</dbReference>
<dbReference type="SMART" id="SM00194">
    <property type="entry name" value="PTPc"/>
    <property type="match status" value="2"/>
</dbReference>
<dbReference type="Proteomes" id="UP000694844">
    <property type="component" value="Chromosome 9"/>
</dbReference>
<dbReference type="InterPro" id="IPR000387">
    <property type="entry name" value="Tyr_Pase_dom"/>
</dbReference>
<dbReference type="Pfam" id="PF00102">
    <property type="entry name" value="Y_phosphatase"/>
    <property type="match status" value="2"/>
</dbReference>
<dbReference type="PANTHER" id="PTHR19134">
    <property type="entry name" value="RECEPTOR-TYPE TYROSINE-PROTEIN PHOSPHATASE"/>
    <property type="match status" value="1"/>
</dbReference>
<dbReference type="Gene3D" id="3.90.190.10">
    <property type="entry name" value="Protein tyrosine phosphatase superfamily"/>
    <property type="match status" value="2"/>
</dbReference>
<dbReference type="PROSITE" id="PS50055">
    <property type="entry name" value="TYR_PHOSPHATASE_PTP"/>
    <property type="match status" value="2"/>
</dbReference>
<feature type="chain" id="PRO_5034538198" evidence="2">
    <location>
        <begin position="19"/>
        <end position="998"/>
    </location>
</feature>
<feature type="region of interest" description="Disordered" evidence="1">
    <location>
        <begin position="368"/>
        <end position="398"/>
    </location>
</feature>
<dbReference type="PROSITE" id="PS00383">
    <property type="entry name" value="TYR_PHOSPHATASE_1"/>
    <property type="match status" value="1"/>
</dbReference>
<evidence type="ECO:0000259" key="3">
    <source>
        <dbReference type="PROSITE" id="PS50055"/>
    </source>
</evidence>
<dbReference type="CDD" id="cd00047">
    <property type="entry name" value="PTPc"/>
    <property type="match status" value="2"/>
</dbReference>
<dbReference type="SUPFAM" id="SSF49785">
    <property type="entry name" value="Galactose-binding domain-like"/>
    <property type="match status" value="1"/>
</dbReference>
<dbReference type="OrthoDB" id="6132726at2759"/>
<keyword evidence="2" id="KW-0732">Signal</keyword>
<name>A0A8B8BQ03_CRAVI</name>
<dbReference type="InterPro" id="IPR016130">
    <property type="entry name" value="Tyr_Pase_AS"/>
</dbReference>
<dbReference type="GO" id="GO:0004725">
    <property type="term" value="F:protein tyrosine phosphatase activity"/>
    <property type="evidence" value="ECO:0007669"/>
    <property type="project" value="InterPro"/>
</dbReference>
<feature type="domain" description="Tyrosine-protein phosphatase" evidence="3">
    <location>
        <begin position="428"/>
        <end position="682"/>
    </location>
</feature>
<dbReference type="Pfam" id="PF22633">
    <property type="entry name" value="F5_F8_type_C_2"/>
    <property type="match status" value="1"/>
</dbReference>
<dbReference type="RefSeq" id="XP_022305423.1">
    <property type="nucleotide sequence ID" value="XM_022449715.1"/>
</dbReference>
<feature type="domain" description="Tyrosine specific protein phosphatases" evidence="4">
    <location>
        <begin position="601"/>
        <end position="673"/>
    </location>
</feature>
<feature type="compositionally biased region" description="Basic and acidic residues" evidence="1">
    <location>
        <begin position="382"/>
        <end position="391"/>
    </location>
</feature>
<dbReference type="AlphaFoldDB" id="A0A8B8BQ03"/>
<feature type="domain" description="Tyrosine specific protein phosphatases" evidence="4">
    <location>
        <begin position="886"/>
        <end position="959"/>
    </location>
</feature>
<accession>A0A8B8BQ03</accession>
<feature type="signal peptide" evidence="2">
    <location>
        <begin position="1"/>
        <end position="18"/>
    </location>
</feature>